<organism evidence="2 3">
    <name type="scientific">Staphylococcus epidermidis (strain ATCC 12228 / FDA PCI 1200)</name>
    <dbReference type="NCBI Taxonomy" id="176280"/>
    <lineage>
        <taxon>Bacteria</taxon>
        <taxon>Bacillati</taxon>
        <taxon>Bacillota</taxon>
        <taxon>Bacilli</taxon>
        <taxon>Bacillales</taxon>
        <taxon>Staphylococcaceae</taxon>
        <taxon>Staphylococcus</taxon>
    </lineage>
</organism>
<dbReference type="HOGENOM" id="CLU_159782_0_0_9"/>
<dbReference type="RefSeq" id="WP_001830114.1">
    <property type="nucleotide sequence ID" value="NC_004461.1"/>
</dbReference>
<dbReference type="eggNOG" id="ENOG50332SM">
    <property type="taxonomic scope" value="Bacteria"/>
</dbReference>
<accession>A0A0H2VFZ8</accession>
<name>A0A0H2VFZ8_STAES</name>
<evidence type="ECO:0000313" key="2">
    <source>
        <dbReference type="EMBL" id="AAO04419.1"/>
    </source>
</evidence>
<dbReference type="EMBL" id="AE015929">
    <property type="protein sequence ID" value="AAO04419.1"/>
    <property type="molecule type" value="Genomic_DNA"/>
</dbReference>
<gene>
    <name evidence="2" type="ordered locus">SE_0822</name>
</gene>
<dbReference type="GeneID" id="50019039"/>
<feature type="domain" description="DUF7147" evidence="1">
    <location>
        <begin position="1"/>
        <end position="125"/>
    </location>
</feature>
<dbReference type="OrthoDB" id="2427086at2"/>
<dbReference type="Pfam" id="PF23648">
    <property type="entry name" value="DUF7147"/>
    <property type="match status" value="1"/>
</dbReference>
<evidence type="ECO:0000259" key="1">
    <source>
        <dbReference type="Pfam" id="PF23648"/>
    </source>
</evidence>
<dbReference type="InterPro" id="IPR055571">
    <property type="entry name" value="DUF7147"/>
</dbReference>
<dbReference type="PATRIC" id="fig|176280.10.peg.796"/>
<sequence length="129" mass="15127">MKQSFIKIGEGLTDLFEFTTLIEYNHKRINRIVYFHTPHSEKQLSSVAIIMNPTAEKHFQAMYIMTNALKYPYPEGNKKFNMINSAAENYDIPVVGIDVQPPDVYPDLELYFNYLISVLRLQRWIPPLQ</sequence>
<evidence type="ECO:0000313" key="3">
    <source>
        <dbReference type="Proteomes" id="UP000001411"/>
    </source>
</evidence>
<dbReference type="AlphaFoldDB" id="A0A0H2VFZ8"/>
<proteinExistence type="predicted"/>
<reference evidence="2 3" key="1">
    <citation type="journal article" date="2003" name="Mol. Microbiol.">
        <title>Genome-based analysis of virulence genes in a non-biofilm-forming Staphylococcus epidermidis strain (ATCC 12228).</title>
        <authorList>
            <person name="Zhang Y.Q."/>
            <person name="Ren S.X."/>
            <person name="Li H.L."/>
            <person name="Wang Y.X."/>
            <person name="Fu G."/>
            <person name="Yang J."/>
            <person name="Qin Z.Q."/>
            <person name="Miao Y.G."/>
            <person name="Wang W.Y."/>
            <person name="Chen R.S."/>
            <person name="Shen Y."/>
            <person name="Chen Z."/>
            <person name="Yuan Z.H."/>
            <person name="Zhao G.P."/>
            <person name="Qu D."/>
            <person name="Danchin A."/>
            <person name="Wen Y.M."/>
        </authorList>
    </citation>
    <scope>NUCLEOTIDE SEQUENCE [LARGE SCALE GENOMIC DNA]</scope>
    <source>
        <strain evidence="3">ATCC 12228 / FDA PCI 1200</strain>
    </source>
</reference>
<protein>
    <recommendedName>
        <fullName evidence="1">DUF7147 domain-containing protein</fullName>
    </recommendedName>
</protein>
<dbReference type="KEGG" id="sep:SE_0822"/>
<dbReference type="Proteomes" id="UP000001411">
    <property type="component" value="Chromosome"/>
</dbReference>